<name>A0ABN1DE68_SACER</name>
<proteinExistence type="predicted"/>
<dbReference type="RefSeq" id="WP_009948863.1">
    <property type="nucleotide sequence ID" value="NZ_BAAAGS010000032.1"/>
</dbReference>
<reference evidence="1 2" key="1">
    <citation type="journal article" date="2019" name="Int. J. Syst. Evol. Microbiol.">
        <title>The Global Catalogue of Microorganisms (GCM) 10K type strain sequencing project: providing services to taxonomists for standard genome sequencing and annotation.</title>
        <authorList>
            <consortium name="The Broad Institute Genomics Platform"/>
            <consortium name="The Broad Institute Genome Sequencing Center for Infectious Disease"/>
            <person name="Wu L."/>
            <person name="Ma J."/>
        </authorList>
    </citation>
    <scope>NUCLEOTIDE SEQUENCE [LARGE SCALE GENOMIC DNA]</scope>
    <source>
        <strain evidence="1 2">JCM 10303</strain>
    </source>
</reference>
<protein>
    <recommendedName>
        <fullName evidence="3">Acyl-CoA dehydrogenase</fullName>
    </recommendedName>
</protein>
<comment type="caution">
    <text evidence="1">The sequence shown here is derived from an EMBL/GenBank/DDBJ whole genome shotgun (WGS) entry which is preliminary data.</text>
</comment>
<dbReference type="EMBL" id="BAAAGS010000032">
    <property type="protein sequence ID" value="GAA0541199.1"/>
    <property type="molecule type" value="Genomic_DNA"/>
</dbReference>
<dbReference type="Proteomes" id="UP001500729">
    <property type="component" value="Unassembled WGS sequence"/>
</dbReference>
<keyword evidence="2" id="KW-1185">Reference proteome</keyword>
<gene>
    <name evidence="1" type="ORF">GCM10009533_45300</name>
</gene>
<evidence type="ECO:0008006" key="3">
    <source>
        <dbReference type="Google" id="ProtNLM"/>
    </source>
</evidence>
<accession>A0ABN1DE68</accession>
<evidence type="ECO:0000313" key="1">
    <source>
        <dbReference type="EMBL" id="GAA0541199.1"/>
    </source>
</evidence>
<evidence type="ECO:0000313" key="2">
    <source>
        <dbReference type="Proteomes" id="UP001500729"/>
    </source>
</evidence>
<sequence length="228" mass="23296">MERASTGSRLAEAVQNCALSVVSALRGGHHGGVLEPAGVPDPVMVGAVRVLGADVLAPRAFLGLAPSATDLDLVRAVALCGLAEGASVPVAWMHWGLRAALHAADGERAFAAPVGEPESAWVATVSWPVLTHRLAQLAALAAPNLECTVAAQASTRVPDLARGFARAVRRGDWLQAAGAGRWLAALGGAPASLGLARGMEFVEHFGGAGDARVRLHVQAARLLQEAGP</sequence>
<organism evidence="1 2">
    <name type="scientific">Saccharopolyspora erythraea</name>
    <name type="common">Streptomyces erythraeus</name>
    <dbReference type="NCBI Taxonomy" id="1836"/>
    <lineage>
        <taxon>Bacteria</taxon>
        <taxon>Bacillati</taxon>
        <taxon>Actinomycetota</taxon>
        <taxon>Actinomycetes</taxon>
        <taxon>Pseudonocardiales</taxon>
        <taxon>Pseudonocardiaceae</taxon>
        <taxon>Saccharopolyspora</taxon>
    </lineage>
</organism>